<evidence type="ECO:0000313" key="3">
    <source>
        <dbReference type="Proteomes" id="UP001500742"/>
    </source>
</evidence>
<protein>
    <recommendedName>
        <fullName evidence="1">Glyoxalase/fosfomycin resistance/dioxygenase domain-containing protein</fullName>
    </recommendedName>
</protein>
<proteinExistence type="predicted"/>
<comment type="caution">
    <text evidence="2">The sequence shown here is derived from an EMBL/GenBank/DDBJ whole genome shotgun (WGS) entry which is preliminary data.</text>
</comment>
<dbReference type="CDD" id="cd07246">
    <property type="entry name" value="VOC_like"/>
    <property type="match status" value="1"/>
</dbReference>
<accession>A0ABP7QF88</accession>
<dbReference type="Gene3D" id="3.30.720.120">
    <property type="match status" value="1"/>
</dbReference>
<dbReference type="EMBL" id="BAAAZC010000025">
    <property type="protein sequence ID" value="GAA3980137.1"/>
    <property type="molecule type" value="Genomic_DNA"/>
</dbReference>
<name>A0ABP7QF88_9SPHI</name>
<dbReference type="PANTHER" id="PTHR34109:SF1">
    <property type="entry name" value="VOC DOMAIN-CONTAINING PROTEIN"/>
    <property type="match status" value="1"/>
</dbReference>
<dbReference type="Pfam" id="PF00903">
    <property type="entry name" value="Glyoxalase"/>
    <property type="match status" value="1"/>
</dbReference>
<dbReference type="RefSeq" id="WP_259088290.1">
    <property type="nucleotide sequence ID" value="NZ_BAAAZC010000025.1"/>
</dbReference>
<dbReference type="SUPFAM" id="SSF54593">
    <property type="entry name" value="Glyoxalase/Bleomycin resistance protein/Dihydroxybiphenyl dioxygenase"/>
    <property type="match status" value="1"/>
</dbReference>
<organism evidence="2 3">
    <name type="scientific">Mucilaginibacter dorajii</name>
    <dbReference type="NCBI Taxonomy" id="692994"/>
    <lineage>
        <taxon>Bacteria</taxon>
        <taxon>Pseudomonadati</taxon>
        <taxon>Bacteroidota</taxon>
        <taxon>Sphingobacteriia</taxon>
        <taxon>Sphingobacteriales</taxon>
        <taxon>Sphingobacteriaceae</taxon>
        <taxon>Mucilaginibacter</taxon>
    </lineage>
</organism>
<dbReference type="InterPro" id="IPR029068">
    <property type="entry name" value="Glyas_Bleomycin-R_OHBP_Dase"/>
</dbReference>
<dbReference type="Gene3D" id="3.30.720.110">
    <property type="match status" value="1"/>
</dbReference>
<dbReference type="InterPro" id="IPR004360">
    <property type="entry name" value="Glyas_Fos-R_dOase_dom"/>
</dbReference>
<dbReference type="Proteomes" id="UP001500742">
    <property type="component" value="Unassembled WGS sequence"/>
</dbReference>
<gene>
    <name evidence="2" type="ORF">GCM10022210_34150</name>
</gene>
<sequence length="185" mass="20708">MKNEAQKIKTVPENYTSVTPWIISPSSIKLIGFLKAAFDAEEIPNSRITNKDGIIIHAVVKIGDSMVMLFDSRTGWASTPAFLNLYVADVESAYQKAIEFGAKSVTNITRLYFGEKVCRVLDPFGNIWWINERVEEIDFTKPGELQQRASTPEAIDGIAYIQQSLDEALKAQKSFFEHKVTALSS</sequence>
<evidence type="ECO:0000313" key="2">
    <source>
        <dbReference type="EMBL" id="GAA3980137.1"/>
    </source>
</evidence>
<feature type="domain" description="Glyoxalase/fosfomycin resistance/dioxygenase" evidence="1">
    <location>
        <begin position="42"/>
        <end position="130"/>
    </location>
</feature>
<dbReference type="PANTHER" id="PTHR34109">
    <property type="entry name" value="BNAUNNG04460D PROTEIN-RELATED"/>
    <property type="match status" value="1"/>
</dbReference>
<reference evidence="3" key="1">
    <citation type="journal article" date="2019" name="Int. J. Syst. Evol. Microbiol.">
        <title>The Global Catalogue of Microorganisms (GCM) 10K type strain sequencing project: providing services to taxonomists for standard genome sequencing and annotation.</title>
        <authorList>
            <consortium name="The Broad Institute Genomics Platform"/>
            <consortium name="The Broad Institute Genome Sequencing Center for Infectious Disease"/>
            <person name="Wu L."/>
            <person name="Ma J."/>
        </authorList>
    </citation>
    <scope>NUCLEOTIDE SEQUENCE [LARGE SCALE GENOMIC DNA]</scope>
    <source>
        <strain evidence="3">JCM 16601</strain>
    </source>
</reference>
<keyword evidence="3" id="KW-1185">Reference proteome</keyword>
<evidence type="ECO:0000259" key="1">
    <source>
        <dbReference type="Pfam" id="PF00903"/>
    </source>
</evidence>